<evidence type="ECO:0000256" key="4">
    <source>
        <dbReference type="ARBA" id="ARBA00022989"/>
    </source>
</evidence>
<evidence type="ECO:0000256" key="2">
    <source>
        <dbReference type="ARBA" id="ARBA00009853"/>
    </source>
</evidence>
<dbReference type="InterPro" id="IPR037185">
    <property type="entry name" value="EmrE-like"/>
</dbReference>
<accession>A0AAW9S4D0</accession>
<feature type="transmembrane region" description="Helical" evidence="6">
    <location>
        <begin position="287"/>
        <end position="305"/>
    </location>
</feature>
<sequence length="318" mass="33464">MTTTDTGTVRPEQTGLGIMLILGSVLIMAFADALVKLVSTDLTVWQVFVARSVVAIPLLAGVSIVTGMRLRPGSLIWSLLRSVLLVLTWLAFYASLPVLSLSVAAVAVYTNPIITALLSAALIGEPVTRRQWGGVVLGFLGVVTILKPGTDAFSWYTILPLLAAGFYSSAMVLTRSRCQREAPLSLALTLHVSFLAIGVAVTGALAFAALAPDTKEAFPFLFGDWAPMGGRDWGLMALLGVLSAVYFMGVARAYQVAAPSTVATFDYAYLVSAALWGFVFFAERPGLTTVCGMVLITAAGLLVAAPSRKAPAEEAGMV</sequence>
<dbReference type="Pfam" id="PF00892">
    <property type="entry name" value="EamA"/>
    <property type="match status" value="2"/>
</dbReference>
<keyword evidence="3 6" id="KW-0812">Transmembrane</keyword>
<comment type="subcellular location">
    <subcellularLocation>
        <location evidence="1">Membrane</location>
        <topology evidence="1">Multi-pass membrane protein</topology>
    </subcellularLocation>
</comment>
<dbReference type="PANTHER" id="PTHR22911:SF6">
    <property type="entry name" value="SOLUTE CARRIER FAMILY 35 MEMBER G1"/>
    <property type="match status" value="1"/>
</dbReference>
<keyword evidence="4 6" id="KW-1133">Transmembrane helix</keyword>
<evidence type="ECO:0000256" key="1">
    <source>
        <dbReference type="ARBA" id="ARBA00004141"/>
    </source>
</evidence>
<protein>
    <submittedName>
        <fullName evidence="8">DMT family transporter</fullName>
    </submittedName>
</protein>
<dbReference type="GO" id="GO:0016020">
    <property type="term" value="C:membrane"/>
    <property type="evidence" value="ECO:0007669"/>
    <property type="project" value="UniProtKB-SubCell"/>
</dbReference>
<evidence type="ECO:0000256" key="6">
    <source>
        <dbReference type="SAM" id="Phobius"/>
    </source>
</evidence>
<keyword evidence="5 6" id="KW-0472">Membrane</keyword>
<feature type="domain" description="EamA" evidence="7">
    <location>
        <begin position="158"/>
        <end position="303"/>
    </location>
</feature>
<feature type="transmembrane region" description="Helical" evidence="6">
    <location>
        <begin position="263"/>
        <end position="281"/>
    </location>
</feature>
<evidence type="ECO:0000313" key="8">
    <source>
        <dbReference type="EMBL" id="MEJ8574616.1"/>
    </source>
</evidence>
<dbReference type="EMBL" id="JAZHOF010000013">
    <property type="protein sequence ID" value="MEJ8574616.1"/>
    <property type="molecule type" value="Genomic_DNA"/>
</dbReference>
<dbReference type="InterPro" id="IPR000620">
    <property type="entry name" value="EamA_dom"/>
</dbReference>
<evidence type="ECO:0000313" key="9">
    <source>
        <dbReference type="Proteomes" id="UP001378188"/>
    </source>
</evidence>
<comment type="caution">
    <text evidence="8">The sequence shown here is derived from an EMBL/GenBank/DDBJ whole genome shotgun (WGS) entry which is preliminary data.</text>
</comment>
<comment type="similarity">
    <text evidence="2">Belongs to the drug/metabolite transporter (DMT) superfamily. 10 TMS drug/metabolite exporter (DME) (TC 2.A.7.3) family.</text>
</comment>
<feature type="domain" description="EamA" evidence="7">
    <location>
        <begin position="16"/>
        <end position="146"/>
    </location>
</feature>
<dbReference type="Gene3D" id="1.10.3730.20">
    <property type="match status" value="1"/>
</dbReference>
<dbReference type="Proteomes" id="UP001378188">
    <property type="component" value="Unassembled WGS sequence"/>
</dbReference>
<feature type="transmembrane region" description="Helical" evidence="6">
    <location>
        <begin position="101"/>
        <end position="124"/>
    </location>
</feature>
<reference evidence="8 9" key="1">
    <citation type="submission" date="2024-02" db="EMBL/GenBank/DDBJ databases">
        <title>Genome analysis and characterization of Microbaculum marinisediminis sp. nov., isolated from marine sediment.</title>
        <authorList>
            <person name="Du Z.-J."/>
            <person name="Ye Y.-Q."/>
            <person name="Zhang Z.-R."/>
            <person name="Yuan S.-M."/>
            <person name="Zhang X.-Y."/>
        </authorList>
    </citation>
    <scope>NUCLEOTIDE SEQUENCE [LARGE SCALE GENOMIC DNA]</scope>
    <source>
        <strain evidence="8 9">SDUM1044001</strain>
    </source>
</reference>
<proteinExistence type="inferred from homology"/>
<dbReference type="PANTHER" id="PTHR22911">
    <property type="entry name" value="ACYL-MALONYL CONDENSING ENZYME-RELATED"/>
    <property type="match status" value="1"/>
</dbReference>
<evidence type="ECO:0000256" key="3">
    <source>
        <dbReference type="ARBA" id="ARBA00022692"/>
    </source>
</evidence>
<dbReference type="RefSeq" id="WP_340332319.1">
    <property type="nucleotide sequence ID" value="NZ_JAZHOF010000013.1"/>
</dbReference>
<organism evidence="8 9">
    <name type="scientific">Microbaculum marinum</name>
    <dbReference type="NCBI Taxonomy" id="1764581"/>
    <lineage>
        <taxon>Bacteria</taxon>
        <taxon>Pseudomonadati</taxon>
        <taxon>Pseudomonadota</taxon>
        <taxon>Alphaproteobacteria</taxon>
        <taxon>Hyphomicrobiales</taxon>
        <taxon>Tepidamorphaceae</taxon>
        <taxon>Microbaculum</taxon>
    </lineage>
</organism>
<feature type="transmembrane region" description="Helical" evidence="6">
    <location>
        <begin position="44"/>
        <end position="68"/>
    </location>
</feature>
<feature type="transmembrane region" description="Helical" evidence="6">
    <location>
        <begin position="153"/>
        <end position="174"/>
    </location>
</feature>
<feature type="transmembrane region" description="Helical" evidence="6">
    <location>
        <begin position="16"/>
        <end position="38"/>
    </location>
</feature>
<gene>
    <name evidence="8" type="ORF">V3328_24265</name>
</gene>
<keyword evidence="9" id="KW-1185">Reference proteome</keyword>
<feature type="transmembrane region" description="Helical" evidence="6">
    <location>
        <begin position="186"/>
        <end position="211"/>
    </location>
</feature>
<feature type="transmembrane region" description="Helical" evidence="6">
    <location>
        <begin position="233"/>
        <end position="251"/>
    </location>
</feature>
<dbReference type="SUPFAM" id="SSF103481">
    <property type="entry name" value="Multidrug resistance efflux transporter EmrE"/>
    <property type="match status" value="2"/>
</dbReference>
<evidence type="ECO:0000256" key="5">
    <source>
        <dbReference type="ARBA" id="ARBA00023136"/>
    </source>
</evidence>
<name>A0AAW9S4D0_9HYPH</name>
<feature type="transmembrane region" description="Helical" evidence="6">
    <location>
        <begin position="75"/>
        <end position="95"/>
    </location>
</feature>
<feature type="transmembrane region" description="Helical" evidence="6">
    <location>
        <begin position="131"/>
        <end position="147"/>
    </location>
</feature>
<dbReference type="AlphaFoldDB" id="A0AAW9S4D0"/>
<evidence type="ECO:0000259" key="7">
    <source>
        <dbReference type="Pfam" id="PF00892"/>
    </source>
</evidence>